<dbReference type="InterPro" id="IPR034149">
    <property type="entry name" value="TOPRIM_TopoI"/>
</dbReference>
<feature type="region of interest" description="Interaction with DNA" evidence="10">
    <location>
        <begin position="250"/>
        <end position="255"/>
    </location>
</feature>
<dbReference type="Pfam" id="PF01131">
    <property type="entry name" value="Topoisom_bac"/>
    <property type="match status" value="2"/>
</dbReference>
<keyword evidence="15" id="KW-1185">Reference proteome</keyword>
<dbReference type="Gene3D" id="1.10.290.10">
    <property type="entry name" value="Topoisomerase I, domain 4"/>
    <property type="match status" value="1"/>
</dbReference>
<feature type="site" description="Interaction with DNA" evidence="10">
    <location>
        <position position="640"/>
    </location>
</feature>
<dbReference type="SMART" id="SM00437">
    <property type="entry name" value="TOP1Ac"/>
    <property type="match status" value="1"/>
</dbReference>
<organism evidence="14 15">
    <name type="scientific">Fimbriiglobus ruber</name>
    <dbReference type="NCBI Taxonomy" id="1908690"/>
    <lineage>
        <taxon>Bacteria</taxon>
        <taxon>Pseudomonadati</taxon>
        <taxon>Planctomycetota</taxon>
        <taxon>Planctomycetia</taxon>
        <taxon>Gemmatales</taxon>
        <taxon>Gemmataceae</taxon>
        <taxon>Fimbriiglobus</taxon>
    </lineage>
</organism>
<evidence type="ECO:0000256" key="3">
    <source>
        <dbReference type="ARBA" id="ARBA00022723"/>
    </source>
</evidence>
<dbReference type="CDD" id="cd00186">
    <property type="entry name" value="TOP1Ac"/>
    <property type="match status" value="1"/>
</dbReference>
<dbReference type="Gene3D" id="3.30.65.10">
    <property type="entry name" value="Bacterial Topoisomerase I, domain 1"/>
    <property type="match status" value="4"/>
</dbReference>
<dbReference type="PROSITE" id="PS00396">
    <property type="entry name" value="TOPO_IA_1"/>
    <property type="match status" value="1"/>
</dbReference>
<dbReference type="Gene3D" id="1.10.460.10">
    <property type="entry name" value="Topoisomerase I, domain 2"/>
    <property type="match status" value="1"/>
</dbReference>
<dbReference type="RefSeq" id="WP_161967949.1">
    <property type="nucleotide sequence ID" value="NZ_NIDE01000017.1"/>
</dbReference>
<name>A0A225D362_9BACT</name>
<keyword evidence="8 10" id="KW-0238">DNA-binding</keyword>
<sequence length="1000" mass="109098">MPSPRKKTTPAATGTDPKPVKKTARKATPAAAPKATGVEPAAARRKRAPAKPKVTVGIVDRPPLIPDGSGNYDLVIVESPAKAKTINKYLGQRFKVLASYGHVRDLATGRRQPGEEVSGIKISDGWKLRYLVDAGAKAQKRKGRRTQQDILDELRAAAAKATRVLLASDPDREGESIAWHIADELKLDPAQTYRIRFNEITKNAVQHALAQADKIDMERVRAQEARRAMDRVVGFPLSGLLGDKVTRGLSAGRVQSVAVKLIVDREREIEAFRTEEYWKITALLAPQGSGVKWTADLKKSKIFAKKKGEAADKSAPADDDKPDAAEAAEVAETPAEGDAPAAPAEKAGIPNPPAGTFLAELAKWDGADAALKSEADADRVTAALLGSAYVVSKIDQKDRPERPSGPFTTSTLQQQANIRLRFSASRTMQTAQKLYEGVDLGSEGNVALITYMRTDSMRISPDALNNVRAHIQSAFGKPYLPEKPNVYAAGKSAQEAHECVRPTDVAMTPERAARAGLGGDQLRLYTLIYQRFVASQMTPAIFAVTNVEVTAGPGLFKATGRILKFDGYRKVMSPAGKQEDTELPALRDRMPLDRLDLFETQHFTQPPSRFNEASLVKMLEKEGIGRPSTYASIIETIQARGYVRQEARRFFATDVGKVVTDLLVAHFPRIMDLKFTSHFEEELDDIETGKCQYRQVLDEFWGPFSEALKKAETDMPALRGIETGEKCPQCGRPLLQLFSAKTGKPFIGCSGYREDPKCTYIQPGEGETPRAQPTVTDIPCPACGKWMVKKEGRFGTFFTCEGAPGCPTTMNLNAEGKVVVTALPTTHQCPKCEKHNLLLKESKAGKKYLGCPDPKCKYMVDSDAQGNPVKPAETGVACEKCGSPMVIRTSWRGPFLSCSGYPRCRNAKSINAELREKLKDILPPMPEKAEKAKAAQPDMPAVEITDKCPECDSPMRLQKSRFGGRYFLGCTKYPKCKGTKKPTPALLEQIAAAEAPAAGG</sequence>
<keyword evidence="7 10" id="KW-0799">Topoisomerase</keyword>
<dbReference type="AlphaFoldDB" id="A0A225D362"/>
<keyword evidence="4" id="KW-0863">Zinc-finger</keyword>
<dbReference type="EC" id="5.6.2.1" evidence="10"/>
<dbReference type="NCBIfam" id="TIGR01051">
    <property type="entry name" value="topA_bact"/>
    <property type="match status" value="1"/>
</dbReference>
<gene>
    <name evidence="10" type="primary">topA</name>
    <name evidence="14" type="ORF">FRUB_08505</name>
</gene>
<dbReference type="SMART" id="SM00436">
    <property type="entry name" value="TOP1Bc"/>
    <property type="match status" value="1"/>
</dbReference>
<accession>A0A225D362</accession>
<dbReference type="SMART" id="SM00493">
    <property type="entry name" value="TOPRIM"/>
    <property type="match status" value="1"/>
</dbReference>
<dbReference type="HAMAP" id="MF_00952">
    <property type="entry name" value="Topoisom_1_prok"/>
    <property type="match status" value="1"/>
</dbReference>
<dbReference type="InterPro" id="IPR013498">
    <property type="entry name" value="Topo_IA_Znf"/>
</dbReference>
<comment type="catalytic activity">
    <reaction evidence="1 10">
        <text>ATP-independent breakage of single-stranded DNA, followed by passage and rejoining.</text>
        <dbReference type="EC" id="5.6.2.1"/>
    </reaction>
</comment>
<keyword evidence="5" id="KW-0862">Zinc</keyword>
<dbReference type="GO" id="GO:0006265">
    <property type="term" value="P:DNA topological change"/>
    <property type="evidence" value="ECO:0007669"/>
    <property type="project" value="UniProtKB-UniRule"/>
</dbReference>
<dbReference type="InterPro" id="IPR028612">
    <property type="entry name" value="Topoisom_1_IA"/>
</dbReference>
<dbReference type="PANTHER" id="PTHR42785">
    <property type="entry name" value="DNA TOPOISOMERASE, TYPE IA, CORE"/>
    <property type="match status" value="1"/>
</dbReference>
<feature type="active site" description="O-(5'-phospho-DNA)-tyrosine intermediate" evidence="10">
    <location>
        <position position="451"/>
    </location>
</feature>
<feature type="compositionally biased region" description="Low complexity" evidence="11">
    <location>
        <begin position="26"/>
        <end position="36"/>
    </location>
</feature>
<comment type="function">
    <text evidence="10">Releases the supercoiling and torsional tension of DNA, which is introduced during the DNA replication and transcription, by transiently cleaving and rejoining one strand of the DNA duplex. Introduces a single-strand break via transesterification at a target site in duplex DNA. The scissile phosphodiester is attacked by the catalytic tyrosine of the enzyme, resulting in the formation of a DNA-(5'-phosphotyrosyl)-enzyme intermediate and the expulsion of a 3'-OH DNA strand. The free DNA strand then undergoes passage around the unbroken strand, thus removing DNA supercoils. Finally, in the religation step, the DNA 3'-OH attacks the covalent intermediate to expel the active-site tyrosine and restore the DNA phosphodiester backbone.</text>
</comment>
<keyword evidence="3" id="KW-0479">Metal-binding</keyword>
<reference evidence="15" key="1">
    <citation type="submission" date="2017-06" db="EMBL/GenBank/DDBJ databases">
        <title>Genome analysis of Fimbriiglobus ruber SP5, the first member of the order Planctomycetales with confirmed chitinolytic capability.</title>
        <authorList>
            <person name="Ravin N.V."/>
            <person name="Rakitin A.L."/>
            <person name="Ivanova A.A."/>
            <person name="Beletsky A.V."/>
            <person name="Kulichevskaya I.S."/>
            <person name="Mardanov A.V."/>
            <person name="Dedysh S.N."/>
        </authorList>
    </citation>
    <scope>NUCLEOTIDE SEQUENCE [LARGE SCALE GENOMIC DNA]</scope>
    <source>
        <strain evidence="15">SP5</strain>
    </source>
</reference>
<dbReference type="InterPro" id="IPR023405">
    <property type="entry name" value="Topo_IA_core_domain"/>
</dbReference>
<evidence type="ECO:0000256" key="8">
    <source>
        <dbReference type="ARBA" id="ARBA00023125"/>
    </source>
</evidence>
<dbReference type="SUPFAM" id="SSF56712">
    <property type="entry name" value="Prokaryotic type I DNA topoisomerase"/>
    <property type="match status" value="1"/>
</dbReference>
<feature type="domain" description="Toprim" evidence="12">
    <location>
        <begin position="72"/>
        <end position="200"/>
    </location>
</feature>
<evidence type="ECO:0000256" key="2">
    <source>
        <dbReference type="ARBA" id="ARBA00009446"/>
    </source>
</evidence>
<comment type="caution">
    <text evidence="10">Lacks conserved residue(s) required for the propagation of feature annotation.</text>
</comment>
<evidence type="ECO:0000256" key="1">
    <source>
        <dbReference type="ARBA" id="ARBA00000213"/>
    </source>
</evidence>
<feature type="compositionally biased region" description="Basic and acidic residues" evidence="11">
    <location>
        <begin position="308"/>
        <end position="324"/>
    </location>
</feature>
<feature type="site" description="Interaction with DNA" evidence="10">
    <location>
        <position position="102"/>
    </location>
</feature>
<comment type="similarity">
    <text evidence="2 10">Belongs to the type IA topoisomerase family.</text>
</comment>
<dbReference type="PROSITE" id="PS50880">
    <property type="entry name" value="TOPRIM"/>
    <property type="match status" value="1"/>
</dbReference>
<comment type="subunit">
    <text evidence="10">Monomer.</text>
</comment>
<dbReference type="PANTHER" id="PTHR42785:SF1">
    <property type="entry name" value="DNA TOPOISOMERASE"/>
    <property type="match status" value="1"/>
</dbReference>
<feature type="site" description="Interaction with DNA" evidence="10">
    <location>
        <position position="226"/>
    </location>
</feature>
<dbReference type="InterPro" id="IPR013825">
    <property type="entry name" value="Topo_IA_cen_sub2"/>
</dbReference>
<evidence type="ECO:0000313" key="14">
    <source>
        <dbReference type="EMBL" id="OWK35942.1"/>
    </source>
</evidence>
<evidence type="ECO:0000259" key="12">
    <source>
        <dbReference type="PROSITE" id="PS50880"/>
    </source>
</evidence>
<dbReference type="GO" id="GO:0008270">
    <property type="term" value="F:zinc ion binding"/>
    <property type="evidence" value="ECO:0007669"/>
    <property type="project" value="UniProtKB-KW"/>
</dbReference>
<dbReference type="EMBL" id="NIDE01000017">
    <property type="protein sequence ID" value="OWK35942.1"/>
    <property type="molecule type" value="Genomic_DNA"/>
</dbReference>
<dbReference type="InterPro" id="IPR013826">
    <property type="entry name" value="Topo_IA_cen_sub3"/>
</dbReference>
<dbReference type="InterPro" id="IPR005733">
    <property type="entry name" value="TopoI_bac-type"/>
</dbReference>
<dbReference type="PROSITE" id="PS52039">
    <property type="entry name" value="TOPO_IA_2"/>
    <property type="match status" value="1"/>
</dbReference>
<evidence type="ECO:0000256" key="11">
    <source>
        <dbReference type="SAM" id="MobiDB-lite"/>
    </source>
</evidence>
<evidence type="ECO:0000256" key="9">
    <source>
        <dbReference type="ARBA" id="ARBA00023235"/>
    </source>
</evidence>
<evidence type="ECO:0000259" key="13">
    <source>
        <dbReference type="PROSITE" id="PS52039"/>
    </source>
</evidence>
<feature type="domain" description="Topo IA-type catalytic" evidence="13">
    <location>
        <begin position="216"/>
        <end position="708"/>
    </location>
</feature>
<dbReference type="Gene3D" id="3.40.50.140">
    <property type="match status" value="1"/>
</dbReference>
<dbReference type="Proteomes" id="UP000214646">
    <property type="component" value="Unassembled WGS sequence"/>
</dbReference>
<keyword evidence="9 10" id="KW-0413">Isomerase</keyword>
<evidence type="ECO:0000256" key="10">
    <source>
        <dbReference type="HAMAP-Rule" id="MF_00952"/>
    </source>
</evidence>
<feature type="site" description="Interaction with DNA" evidence="10">
    <location>
        <position position="453"/>
    </location>
</feature>
<feature type="site" description="Interaction with DNA" evidence="10">
    <location>
        <position position="230"/>
    </location>
</feature>
<dbReference type="SUPFAM" id="SSF57783">
    <property type="entry name" value="Zinc beta-ribbon"/>
    <property type="match status" value="3"/>
</dbReference>
<dbReference type="PRINTS" id="PR00417">
    <property type="entry name" value="PRTPISMRASEI"/>
</dbReference>
<feature type="region of interest" description="Disordered" evidence="11">
    <location>
        <begin position="1"/>
        <end position="52"/>
    </location>
</feature>
<protein>
    <recommendedName>
        <fullName evidence="10">DNA topoisomerase 1</fullName>
        <ecNumber evidence="10">5.6.2.1</ecNumber>
    </recommendedName>
    <alternativeName>
        <fullName evidence="10">DNA topoisomerase I</fullName>
    </alternativeName>
</protein>
<feature type="compositionally biased region" description="Low complexity" evidence="11">
    <location>
        <begin position="325"/>
        <end position="347"/>
    </location>
</feature>
<keyword evidence="6" id="KW-0460">Magnesium</keyword>
<evidence type="ECO:0000256" key="5">
    <source>
        <dbReference type="ARBA" id="ARBA00022833"/>
    </source>
</evidence>
<dbReference type="Pfam" id="PF01396">
    <property type="entry name" value="Zn_ribbon_Top1"/>
    <property type="match status" value="5"/>
</dbReference>
<dbReference type="InterPro" id="IPR000380">
    <property type="entry name" value="Topo_IA"/>
</dbReference>
<proteinExistence type="inferred from homology"/>
<dbReference type="GO" id="GO:0003917">
    <property type="term" value="F:DNA topoisomerase type I (single strand cut, ATP-independent) activity"/>
    <property type="evidence" value="ECO:0007669"/>
    <property type="project" value="UniProtKB-UniRule"/>
</dbReference>
<dbReference type="Gene3D" id="2.70.20.10">
    <property type="entry name" value="Topoisomerase I, domain 3"/>
    <property type="match status" value="1"/>
</dbReference>
<comment type="caution">
    <text evidence="14">The sequence shown here is derived from an EMBL/GenBank/DDBJ whole genome shotgun (WGS) entry which is preliminary data.</text>
</comment>
<evidence type="ECO:0000256" key="7">
    <source>
        <dbReference type="ARBA" id="ARBA00023029"/>
    </source>
</evidence>
<dbReference type="InterPro" id="IPR013824">
    <property type="entry name" value="Topo_IA_cen_sub1"/>
</dbReference>
<dbReference type="InterPro" id="IPR013497">
    <property type="entry name" value="Topo_IA_cen"/>
</dbReference>
<evidence type="ECO:0000256" key="6">
    <source>
        <dbReference type="ARBA" id="ARBA00022842"/>
    </source>
</evidence>
<dbReference type="InterPro" id="IPR023406">
    <property type="entry name" value="Topo_IA_AS"/>
</dbReference>
<dbReference type="Pfam" id="PF01751">
    <property type="entry name" value="Toprim"/>
    <property type="match status" value="1"/>
</dbReference>
<dbReference type="OrthoDB" id="9804262at2"/>
<dbReference type="InterPro" id="IPR003602">
    <property type="entry name" value="Topo_IA_DNA-bd_dom"/>
</dbReference>
<evidence type="ECO:0000256" key="4">
    <source>
        <dbReference type="ARBA" id="ARBA00022771"/>
    </source>
</evidence>
<dbReference type="GO" id="GO:0003677">
    <property type="term" value="F:DNA binding"/>
    <property type="evidence" value="ECO:0007669"/>
    <property type="project" value="UniProtKB-KW"/>
</dbReference>
<evidence type="ECO:0000313" key="15">
    <source>
        <dbReference type="Proteomes" id="UP000214646"/>
    </source>
</evidence>
<feature type="site" description="Interaction with DNA" evidence="10">
    <location>
        <position position="227"/>
    </location>
</feature>
<dbReference type="InterPro" id="IPR003601">
    <property type="entry name" value="Topo_IA_2"/>
</dbReference>
<dbReference type="InterPro" id="IPR006171">
    <property type="entry name" value="TOPRIM_dom"/>
</dbReference>
<dbReference type="CDD" id="cd03363">
    <property type="entry name" value="TOPRIM_TopoIA_TopoI"/>
    <property type="match status" value="1"/>
</dbReference>
<dbReference type="GO" id="GO:0005694">
    <property type="term" value="C:chromosome"/>
    <property type="evidence" value="ECO:0007669"/>
    <property type="project" value="InterPro"/>
</dbReference>
<feature type="region of interest" description="Disordered" evidence="11">
    <location>
        <begin position="308"/>
        <end position="352"/>
    </location>
</feature>